<protein>
    <submittedName>
        <fullName evidence="1">Uncharacterized protein</fullName>
    </submittedName>
</protein>
<accession>A0A0A9C5G8</accession>
<name>A0A0A9C5G8_ARUDO</name>
<dbReference type="EMBL" id="GBRH01228202">
    <property type="protein sequence ID" value="JAD69693.1"/>
    <property type="molecule type" value="Transcribed_RNA"/>
</dbReference>
<evidence type="ECO:0000313" key="1">
    <source>
        <dbReference type="EMBL" id="JAD69693.1"/>
    </source>
</evidence>
<organism evidence="1">
    <name type="scientific">Arundo donax</name>
    <name type="common">Giant reed</name>
    <name type="synonym">Donax arundinaceus</name>
    <dbReference type="NCBI Taxonomy" id="35708"/>
    <lineage>
        <taxon>Eukaryota</taxon>
        <taxon>Viridiplantae</taxon>
        <taxon>Streptophyta</taxon>
        <taxon>Embryophyta</taxon>
        <taxon>Tracheophyta</taxon>
        <taxon>Spermatophyta</taxon>
        <taxon>Magnoliopsida</taxon>
        <taxon>Liliopsida</taxon>
        <taxon>Poales</taxon>
        <taxon>Poaceae</taxon>
        <taxon>PACMAD clade</taxon>
        <taxon>Arundinoideae</taxon>
        <taxon>Arundineae</taxon>
        <taxon>Arundo</taxon>
    </lineage>
</organism>
<proteinExistence type="predicted"/>
<reference evidence="1" key="2">
    <citation type="journal article" date="2015" name="Data Brief">
        <title>Shoot transcriptome of the giant reed, Arundo donax.</title>
        <authorList>
            <person name="Barrero R.A."/>
            <person name="Guerrero F.D."/>
            <person name="Moolhuijzen P."/>
            <person name="Goolsby J.A."/>
            <person name="Tidwell J."/>
            <person name="Bellgard S.E."/>
            <person name="Bellgard M.I."/>
        </authorList>
    </citation>
    <scope>NUCLEOTIDE SEQUENCE</scope>
    <source>
        <tissue evidence="1">Shoot tissue taken approximately 20 cm above the soil surface</tissue>
    </source>
</reference>
<sequence length="133" mass="15707">MFPDKWQRRLEGYQSILVQTKVTRLDIGCHLTLQWYSGPYVHTVRSDFCFTDRTFWSAVIAVVKTSLHSRSMRRLFPRDFYPLHLIIRDFHNICFIANNMLSPINGSSTLSLLLKGGTWIQNQLFMPHKRMNM</sequence>
<reference evidence="1" key="1">
    <citation type="submission" date="2014-09" db="EMBL/GenBank/DDBJ databases">
        <authorList>
            <person name="Magalhaes I.L.F."/>
            <person name="Oliveira U."/>
            <person name="Santos F.R."/>
            <person name="Vidigal T.H.D.A."/>
            <person name="Brescovit A.D."/>
            <person name="Santos A.J."/>
        </authorList>
    </citation>
    <scope>NUCLEOTIDE SEQUENCE</scope>
    <source>
        <tissue evidence="1">Shoot tissue taken approximately 20 cm above the soil surface</tissue>
    </source>
</reference>
<dbReference type="AlphaFoldDB" id="A0A0A9C5G8"/>